<accession>A0A1I2YT56</accession>
<dbReference type="EMBL" id="FOPP01000008">
    <property type="protein sequence ID" value="SFH28276.1"/>
    <property type="molecule type" value="Genomic_DNA"/>
</dbReference>
<dbReference type="Pfam" id="PF00535">
    <property type="entry name" value="Glycos_transf_2"/>
    <property type="match status" value="1"/>
</dbReference>
<dbReference type="OrthoDB" id="6638511at2"/>
<keyword evidence="2" id="KW-0808">Transferase</keyword>
<evidence type="ECO:0000313" key="3">
    <source>
        <dbReference type="Proteomes" id="UP000199666"/>
    </source>
</evidence>
<evidence type="ECO:0000259" key="1">
    <source>
        <dbReference type="Pfam" id="PF00535"/>
    </source>
</evidence>
<feature type="domain" description="Glycosyltransferase 2-like" evidence="1">
    <location>
        <begin position="8"/>
        <end position="133"/>
    </location>
</feature>
<dbReference type="RefSeq" id="WP_090995156.1">
    <property type="nucleotide sequence ID" value="NZ_FOPP01000008.1"/>
</dbReference>
<dbReference type="InterPro" id="IPR029044">
    <property type="entry name" value="Nucleotide-diphossugar_trans"/>
</dbReference>
<protein>
    <submittedName>
        <fullName evidence="2">Alpha-1,3-rhamnosyltransferase</fullName>
    </submittedName>
</protein>
<organism evidence="2 3">
    <name type="scientific">Pedobacter insulae</name>
    <dbReference type="NCBI Taxonomy" id="414048"/>
    <lineage>
        <taxon>Bacteria</taxon>
        <taxon>Pseudomonadati</taxon>
        <taxon>Bacteroidota</taxon>
        <taxon>Sphingobacteriia</taxon>
        <taxon>Sphingobacteriales</taxon>
        <taxon>Sphingobacteriaceae</taxon>
        <taxon>Pedobacter</taxon>
    </lineage>
</organism>
<proteinExistence type="predicted"/>
<reference evidence="2 3" key="1">
    <citation type="submission" date="2016-10" db="EMBL/GenBank/DDBJ databases">
        <authorList>
            <person name="de Groot N.N."/>
        </authorList>
    </citation>
    <scope>NUCLEOTIDE SEQUENCE [LARGE SCALE GENOMIC DNA]</scope>
    <source>
        <strain evidence="2 3">DSM 18684</strain>
    </source>
</reference>
<dbReference type="AlphaFoldDB" id="A0A1I2YT56"/>
<gene>
    <name evidence="2" type="ORF">SAMN04489864_10828</name>
</gene>
<dbReference type="STRING" id="414048.SAMN04489864_10828"/>
<dbReference type="PANTHER" id="PTHR22916:SF3">
    <property type="entry name" value="UDP-GLCNAC:BETAGAL BETA-1,3-N-ACETYLGLUCOSAMINYLTRANSFERASE-LIKE PROTEIN 1"/>
    <property type="match status" value="1"/>
</dbReference>
<dbReference type="Gene3D" id="3.90.550.10">
    <property type="entry name" value="Spore Coat Polysaccharide Biosynthesis Protein SpsA, Chain A"/>
    <property type="match status" value="1"/>
</dbReference>
<dbReference type="PANTHER" id="PTHR22916">
    <property type="entry name" value="GLYCOSYLTRANSFERASE"/>
    <property type="match status" value="1"/>
</dbReference>
<sequence length="290" mass="33621">MNALPLVSVIVPCYNHEQYVEECILSILNQRYQKIELIVIDDGSTDNSAEVIRRLQTTYDFIFEVQTNIGLSATLNKAIMKYANGAYIAFVASDDYWHPDKISEQIMFMQKNPDCALVCSKAFFVNGSSTVTGEFNPQAFKGSYSFKEIAYGKCLIPALTVLIQKDILNVIGLFDEDLLIEDLDMWLRIAAKYRVGFIDKKLAYYRTHDNNTSNRVIDMAKARFKILKKWTNLPAPIFNKIKRNWELQAIKEFGKTDFQEAKKYFNPTFSNFLNSSYRKLILRYYLYGHF</sequence>
<dbReference type="SUPFAM" id="SSF53448">
    <property type="entry name" value="Nucleotide-diphospho-sugar transferases"/>
    <property type="match status" value="1"/>
</dbReference>
<dbReference type="Proteomes" id="UP000199666">
    <property type="component" value="Unassembled WGS sequence"/>
</dbReference>
<keyword evidence="3" id="KW-1185">Reference proteome</keyword>
<dbReference type="InterPro" id="IPR001173">
    <property type="entry name" value="Glyco_trans_2-like"/>
</dbReference>
<name>A0A1I2YT56_9SPHI</name>
<evidence type="ECO:0000313" key="2">
    <source>
        <dbReference type="EMBL" id="SFH28276.1"/>
    </source>
</evidence>
<dbReference type="GO" id="GO:0016758">
    <property type="term" value="F:hexosyltransferase activity"/>
    <property type="evidence" value="ECO:0007669"/>
    <property type="project" value="UniProtKB-ARBA"/>
</dbReference>